<dbReference type="FunFam" id="3.10.20.70:FF:000004">
    <property type="entry name" value="Glutamine synthetase"/>
    <property type="match status" value="1"/>
</dbReference>
<keyword evidence="12" id="KW-0067">ATP-binding</keyword>
<keyword evidence="15" id="KW-0464">Manganese</keyword>
<evidence type="ECO:0000256" key="9">
    <source>
        <dbReference type="ARBA" id="ARBA00022598"/>
    </source>
</evidence>
<keyword evidence="13" id="KW-0460">Magnesium</keyword>
<dbReference type="EMBL" id="CM014089">
    <property type="protein sequence ID" value="TKS79807.1"/>
    <property type="molecule type" value="Genomic_DNA"/>
</dbReference>
<dbReference type="GO" id="GO:0005524">
    <property type="term" value="F:ATP binding"/>
    <property type="evidence" value="ECO:0007669"/>
    <property type="project" value="UniProtKB-KW"/>
</dbReference>
<evidence type="ECO:0000256" key="14">
    <source>
        <dbReference type="ARBA" id="ARBA00023128"/>
    </source>
</evidence>
<dbReference type="PROSITE" id="PS00181">
    <property type="entry name" value="GLNA_ATP"/>
    <property type="match status" value="1"/>
</dbReference>
<gene>
    <name evidence="20" type="ORF">D9C73_013962</name>
</gene>
<dbReference type="Pfam" id="PF03951">
    <property type="entry name" value="Gln-synt_N"/>
    <property type="match status" value="1"/>
</dbReference>
<accession>A0A4U5UWY5</accession>
<evidence type="ECO:0000256" key="7">
    <source>
        <dbReference type="ARBA" id="ARBA00021364"/>
    </source>
</evidence>
<evidence type="ECO:0000256" key="15">
    <source>
        <dbReference type="ARBA" id="ARBA00023211"/>
    </source>
</evidence>
<reference evidence="20 21" key="1">
    <citation type="submission" date="2019-01" db="EMBL/GenBank/DDBJ databases">
        <title>Genome Assembly of Collichthys lucidus.</title>
        <authorList>
            <person name="Cai M."/>
            <person name="Xiao S."/>
        </authorList>
    </citation>
    <scope>NUCLEOTIDE SEQUENCE [LARGE SCALE GENOMIC DNA]</scope>
    <source>
        <strain evidence="20">JT15FE1705JMU</strain>
        <tissue evidence="20">Muscle</tissue>
    </source>
</reference>
<comment type="cofactor">
    <cofactor evidence="2">
        <name>Mg(2+)</name>
        <dbReference type="ChEBI" id="CHEBI:18420"/>
    </cofactor>
</comment>
<evidence type="ECO:0000259" key="18">
    <source>
        <dbReference type="PROSITE" id="PS51986"/>
    </source>
</evidence>
<dbReference type="InterPro" id="IPR027302">
    <property type="entry name" value="Gln_synth_N_conserv_site"/>
</dbReference>
<dbReference type="GO" id="GO:0046872">
    <property type="term" value="F:metal ion binding"/>
    <property type="evidence" value="ECO:0007669"/>
    <property type="project" value="UniProtKB-KW"/>
</dbReference>
<dbReference type="EC" id="6.3.1.2" evidence="6"/>
<evidence type="ECO:0000256" key="4">
    <source>
        <dbReference type="ARBA" id="ARBA00004496"/>
    </source>
</evidence>
<dbReference type="AlphaFoldDB" id="A0A4U5UWY5"/>
<dbReference type="PANTHER" id="PTHR20852">
    <property type="entry name" value="GLUTAMINE SYNTHETASE"/>
    <property type="match status" value="1"/>
</dbReference>
<dbReference type="GO" id="GO:0005739">
    <property type="term" value="C:mitochondrion"/>
    <property type="evidence" value="ECO:0007669"/>
    <property type="project" value="UniProtKB-SubCell"/>
</dbReference>
<evidence type="ECO:0000256" key="11">
    <source>
        <dbReference type="ARBA" id="ARBA00022741"/>
    </source>
</evidence>
<evidence type="ECO:0000256" key="17">
    <source>
        <dbReference type="PROSITE-ProRule" id="PRU01330"/>
    </source>
</evidence>
<feature type="domain" description="GS beta-grasp" evidence="18">
    <location>
        <begin position="176"/>
        <end position="258"/>
    </location>
</feature>
<evidence type="ECO:0000256" key="2">
    <source>
        <dbReference type="ARBA" id="ARBA00001946"/>
    </source>
</evidence>
<dbReference type="GO" id="GO:0006542">
    <property type="term" value="P:glutamine biosynthetic process"/>
    <property type="evidence" value="ECO:0007669"/>
    <property type="project" value="InterPro"/>
</dbReference>
<proteinExistence type="inferred from homology"/>
<evidence type="ECO:0000256" key="10">
    <source>
        <dbReference type="ARBA" id="ARBA00022723"/>
    </source>
</evidence>
<keyword evidence="10" id="KW-0479">Metal-binding</keyword>
<protein>
    <recommendedName>
        <fullName evidence="7">Glutamine synthetase</fullName>
        <ecNumber evidence="6">6.3.1.2</ecNumber>
    </recommendedName>
    <alternativeName>
        <fullName evidence="16">Glutamate--ammonia ligase</fullName>
    </alternativeName>
</protein>
<dbReference type="PROSITE" id="PS51987">
    <property type="entry name" value="GS_CATALYTIC"/>
    <property type="match status" value="1"/>
</dbReference>
<evidence type="ECO:0000256" key="3">
    <source>
        <dbReference type="ARBA" id="ARBA00004173"/>
    </source>
</evidence>
<keyword evidence="9" id="KW-0436">Ligase</keyword>
<dbReference type="InterPro" id="IPR014746">
    <property type="entry name" value="Gln_synth/guanido_kin_cat_dom"/>
</dbReference>
<keyword evidence="21" id="KW-1185">Reference proteome</keyword>
<evidence type="ECO:0000256" key="1">
    <source>
        <dbReference type="ARBA" id="ARBA00001936"/>
    </source>
</evidence>
<evidence type="ECO:0000256" key="8">
    <source>
        <dbReference type="ARBA" id="ARBA00022490"/>
    </source>
</evidence>
<evidence type="ECO:0000313" key="20">
    <source>
        <dbReference type="EMBL" id="TKS79807.1"/>
    </source>
</evidence>
<dbReference type="PROSITE" id="PS51986">
    <property type="entry name" value="GS_BETA_GRASP"/>
    <property type="match status" value="1"/>
</dbReference>
<dbReference type="InterPro" id="IPR036651">
    <property type="entry name" value="Gln_synt_N_sf"/>
</dbReference>
<dbReference type="SMART" id="SM01230">
    <property type="entry name" value="Gln-synt_C"/>
    <property type="match status" value="1"/>
</dbReference>
<evidence type="ECO:0000256" key="6">
    <source>
        <dbReference type="ARBA" id="ARBA00012937"/>
    </source>
</evidence>
<dbReference type="SUPFAM" id="SSF54368">
    <property type="entry name" value="Glutamine synthetase, N-terminal domain"/>
    <property type="match status" value="1"/>
</dbReference>
<dbReference type="GO" id="GO:0004356">
    <property type="term" value="F:glutamine synthetase activity"/>
    <property type="evidence" value="ECO:0007669"/>
    <property type="project" value="UniProtKB-EC"/>
</dbReference>
<comment type="cofactor">
    <cofactor evidence="1">
        <name>Mn(2+)</name>
        <dbReference type="ChEBI" id="CHEBI:29035"/>
    </cofactor>
</comment>
<dbReference type="InterPro" id="IPR050292">
    <property type="entry name" value="Glutamine_Synthetase"/>
</dbReference>
<comment type="subcellular location">
    <subcellularLocation>
        <location evidence="4">Cytoplasm</location>
    </subcellularLocation>
    <subcellularLocation>
        <location evidence="3">Mitochondrion</location>
    </subcellularLocation>
</comment>
<evidence type="ECO:0000256" key="13">
    <source>
        <dbReference type="ARBA" id="ARBA00022842"/>
    </source>
</evidence>
<evidence type="ECO:0000259" key="19">
    <source>
        <dbReference type="PROSITE" id="PS51987"/>
    </source>
</evidence>
<dbReference type="SUPFAM" id="SSF55931">
    <property type="entry name" value="Glutamine synthetase/guanido kinase"/>
    <property type="match status" value="1"/>
</dbReference>
<keyword evidence="8" id="KW-0963">Cytoplasm</keyword>
<evidence type="ECO:0000256" key="12">
    <source>
        <dbReference type="ARBA" id="ARBA00022840"/>
    </source>
</evidence>
<evidence type="ECO:0000313" key="21">
    <source>
        <dbReference type="Proteomes" id="UP000298787"/>
    </source>
</evidence>
<dbReference type="Gene3D" id="3.10.20.70">
    <property type="entry name" value="Glutamine synthetase, N-terminal domain"/>
    <property type="match status" value="1"/>
</dbReference>
<keyword evidence="14" id="KW-0496">Mitochondrion</keyword>
<dbReference type="Gene3D" id="3.30.590.10">
    <property type="entry name" value="Glutamine synthetase/guanido kinase, catalytic domain"/>
    <property type="match status" value="2"/>
</dbReference>
<evidence type="ECO:0000256" key="16">
    <source>
        <dbReference type="ARBA" id="ARBA00030668"/>
    </source>
</evidence>
<dbReference type="InterPro" id="IPR008146">
    <property type="entry name" value="Gln_synth_cat_dom"/>
</dbReference>
<dbReference type="STRING" id="240159.A0A4U5UWY5"/>
<organism evidence="20 21">
    <name type="scientific">Collichthys lucidus</name>
    <name type="common">Big head croaker</name>
    <name type="synonym">Sciaena lucida</name>
    <dbReference type="NCBI Taxonomy" id="240159"/>
    <lineage>
        <taxon>Eukaryota</taxon>
        <taxon>Metazoa</taxon>
        <taxon>Chordata</taxon>
        <taxon>Craniata</taxon>
        <taxon>Vertebrata</taxon>
        <taxon>Euteleostomi</taxon>
        <taxon>Actinopterygii</taxon>
        <taxon>Neopterygii</taxon>
        <taxon>Teleostei</taxon>
        <taxon>Neoteleostei</taxon>
        <taxon>Acanthomorphata</taxon>
        <taxon>Eupercaria</taxon>
        <taxon>Sciaenidae</taxon>
        <taxon>Collichthys</taxon>
    </lineage>
</organism>
<comment type="similarity">
    <text evidence="5 17">Belongs to the glutamine synthetase family.</text>
</comment>
<keyword evidence="11" id="KW-0547">Nucleotide-binding</keyword>
<sequence>MAETQTLNFGPEWLRALSGGGSSSGGGGGGSGCAVASPPLSPALPKYKLADYRYGREEMLALYVKDNKIPIDLHDKEFLPILQEDPLPPLALVSFTEEEQAGDEEMEGFTKEVLMMWKVLVAEGGRCIAPKAGKKGEIEGLKSQVEKTQEIKMATSASATLSKTVKQQYMDLPQGDKVQAMYIWIDGTGEGLRCKTRTLDSEPKSIEDLPEWNFDGSSTYQAEGSNSDMYLVPSAMFRDPFRKDPNKLVLCEVLKYNGKPAETNLRVMCKKVMEMVEDQHPWFGMEQEYTILGTDGHPFGWPSNGFPGPQGPYYCVWELTRPTWEFQVGPCEGINMGDHLWVARFLLHRVCEDFGVVASFDPKPIPGNWNGAGCHTNFSTKEMREDGGLKAIEDAIEKLGKRHSYHIRAYDPKGGLDNARRLTGHHETSNIHEFSPAWPTAAPASAFLATSGRRRRLLRGPPPVCQLRPVRCDRGPDPYLFAERGGR</sequence>
<dbReference type="InterPro" id="IPR027303">
    <property type="entry name" value="Gln_synth_gly_rich_site"/>
</dbReference>
<name>A0A4U5UWY5_COLLU</name>
<dbReference type="Proteomes" id="UP000298787">
    <property type="component" value="Chromosome 12"/>
</dbReference>
<evidence type="ECO:0000256" key="5">
    <source>
        <dbReference type="ARBA" id="ARBA00009897"/>
    </source>
</evidence>
<dbReference type="PROSITE" id="PS00180">
    <property type="entry name" value="GLNA_1"/>
    <property type="match status" value="1"/>
</dbReference>
<feature type="domain" description="GS catalytic" evidence="19">
    <location>
        <begin position="318"/>
        <end position="487"/>
    </location>
</feature>
<dbReference type="InterPro" id="IPR008147">
    <property type="entry name" value="Gln_synt_N"/>
</dbReference>
<dbReference type="FunFam" id="3.30.590.10:FF:000011">
    <property type="entry name" value="Glutamine synthetase"/>
    <property type="match status" value="1"/>
</dbReference>
<dbReference type="PANTHER" id="PTHR20852:SF45">
    <property type="entry name" value="GLUTAMINE SYNTHETASE"/>
    <property type="match status" value="1"/>
</dbReference>